<dbReference type="SUPFAM" id="SSF49464">
    <property type="entry name" value="Carboxypeptidase regulatory domain-like"/>
    <property type="match status" value="1"/>
</dbReference>
<evidence type="ECO:0000313" key="9">
    <source>
        <dbReference type="Proteomes" id="UP000217250"/>
    </source>
</evidence>
<proteinExistence type="inferred from homology"/>
<dbReference type="InterPro" id="IPR036942">
    <property type="entry name" value="Beta-barrel_TonB_sf"/>
</dbReference>
<dbReference type="Gene3D" id="2.40.170.20">
    <property type="entry name" value="TonB-dependent receptor, beta-barrel domain"/>
    <property type="match status" value="1"/>
</dbReference>
<evidence type="ECO:0000256" key="4">
    <source>
        <dbReference type="ARBA" id="ARBA00022692"/>
    </source>
</evidence>
<evidence type="ECO:0000256" key="1">
    <source>
        <dbReference type="ARBA" id="ARBA00004571"/>
    </source>
</evidence>
<keyword evidence="2 7" id="KW-0813">Transport</keyword>
<name>A0A250FQB6_9FLAO</name>
<dbReference type="EMBL" id="CP022386">
    <property type="protein sequence ID" value="ATA87310.1"/>
    <property type="molecule type" value="Genomic_DNA"/>
</dbReference>
<dbReference type="Proteomes" id="UP000217250">
    <property type="component" value="Chromosome"/>
</dbReference>
<dbReference type="AlphaFoldDB" id="A0A250FQB6"/>
<dbReference type="InterPro" id="IPR037066">
    <property type="entry name" value="Plug_dom_sf"/>
</dbReference>
<dbReference type="SUPFAM" id="SSF56935">
    <property type="entry name" value="Porins"/>
    <property type="match status" value="1"/>
</dbReference>
<organism evidence="8 9">
    <name type="scientific">Capnocytophaga gingivalis</name>
    <dbReference type="NCBI Taxonomy" id="1017"/>
    <lineage>
        <taxon>Bacteria</taxon>
        <taxon>Pseudomonadati</taxon>
        <taxon>Bacteroidota</taxon>
        <taxon>Flavobacteriia</taxon>
        <taxon>Flavobacteriales</taxon>
        <taxon>Flavobacteriaceae</taxon>
        <taxon>Capnocytophaga</taxon>
    </lineage>
</organism>
<gene>
    <name evidence="8" type="ORF">CGC50_09150</name>
</gene>
<dbReference type="PROSITE" id="PS52016">
    <property type="entry name" value="TONB_DEPENDENT_REC_3"/>
    <property type="match status" value="1"/>
</dbReference>
<dbReference type="KEGG" id="cgh:CGC50_09150"/>
<comment type="similarity">
    <text evidence="7">Belongs to the TonB-dependent receptor family.</text>
</comment>
<keyword evidence="3 7" id="KW-1134">Transmembrane beta strand</keyword>
<sequence length="1032" mass="116088">MLLLFCGVCYTSFAQEELAVSGVVKDTKSKPLAGVQVSVKGTSQSTHTDFEGLYTLTITKGQTLVFSLQGMQTQELTPTSATVDVTLLAQGEEETKKKAGTPMNTNTRGQTSIVQTVKPLWVLNGVILQGDIDLKPEDLVSDDAKSLIASAIPGLTAESIESFRVINDASATAYYGPRAIAGVVEVVTKKGTAGSSSFTYSNESTYRLIPSYKQYNIMNSQDQMSFVQEMMRKGMMPTESYKTYTLKGAVGRMYELYNILDANGNPRVANTEEGRLAYMRVAEHRNTNWFKELFQSSVMQNHTLSFSSGGEKSAYYTSLSVLSDPGWQKGEELTQYAGNLNATYNFSSKLSLNVITDISYQEKRSNGKNMYEYALGTPRTMDPKDDYAYYYAPFNIHRERENNFMTTDLATLRLQAQLSYKISPKLEATLMGAIRYESGVYNTDITEDSNIAQSYRAINESIRENNDYLYKDPNNPFAIPEIVMPQGGKRTKQVTTFNGNNLRATLNYNDSFSDGLHLLNLYGGFDMDNAKNSNDTNHNYGVLFNSGHLEAYSYLFLKYLQERSEGYYNISNTVNNNQAFFGNASYTYGNRYTLNGTLRYDASNQFAPSRLIRWMPTWNVGLTWDVSQEKFFTHLTPVFSYLNIYTSLGLTAVSPYATNSYTQLYYDLPWRNSSVREKGIYRSNLANRDLTYEKTQEINVGTQFGLLNYRLNVSLEWFKRRSYDLIGSVITQGVGGQISKYGNIAQMQTQGLEAGLETINIKTEDFSWKTSLVYSRAINKITKLNTAPTVGDMVGYSGLGGFAREGYPQGSLFSVPFNGLDSEGLPTFIGPDGNPTHFGVDMKERNVDFLKYSGTLIPTDKGSFSNTFNYKGLSFGIVFTYSWGNVVRLRDVSSIYSGLYSDVTTLPNELKNRWQFAGDEKKTNIPAIYTSAQEYNYDYKNLTEHAYRAYDYSDVRIAKGDNIRLKEISVGYTFDKNFLQETRIRQLSVKLQATNVALLYADKRLNGDDPDFRATGIYVAPKRIIFTLRLGL</sequence>
<comment type="subcellular location">
    <subcellularLocation>
        <location evidence="1 7">Cell outer membrane</location>
        <topology evidence="1 7">Multi-pass membrane protein</topology>
    </subcellularLocation>
</comment>
<dbReference type="GO" id="GO:0009279">
    <property type="term" value="C:cell outer membrane"/>
    <property type="evidence" value="ECO:0007669"/>
    <property type="project" value="UniProtKB-SubCell"/>
</dbReference>
<keyword evidence="5 7" id="KW-0472">Membrane</keyword>
<keyword evidence="6 7" id="KW-0998">Cell outer membrane</keyword>
<evidence type="ECO:0000256" key="2">
    <source>
        <dbReference type="ARBA" id="ARBA00022448"/>
    </source>
</evidence>
<evidence type="ECO:0000313" key="8">
    <source>
        <dbReference type="EMBL" id="ATA87310.1"/>
    </source>
</evidence>
<keyword evidence="4 7" id="KW-0812">Transmembrane</keyword>
<protein>
    <submittedName>
        <fullName evidence="8">SusC/RagA family protein</fullName>
    </submittedName>
</protein>
<evidence type="ECO:0000256" key="3">
    <source>
        <dbReference type="ARBA" id="ARBA00022452"/>
    </source>
</evidence>
<dbReference type="OrthoDB" id="9768177at2"/>
<evidence type="ECO:0000256" key="5">
    <source>
        <dbReference type="ARBA" id="ARBA00023136"/>
    </source>
</evidence>
<dbReference type="InterPro" id="IPR008969">
    <property type="entry name" value="CarboxyPept-like_regulatory"/>
</dbReference>
<dbReference type="Pfam" id="PF13715">
    <property type="entry name" value="CarbopepD_reg_2"/>
    <property type="match status" value="1"/>
</dbReference>
<dbReference type="InterPro" id="IPR039426">
    <property type="entry name" value="TonB-dep_rcpt-like"/>
</dbReference>
<dbReference type="Gene3D" id="2.170.130.10">
    <property type="entry name" value="TonB-dependent receptor, plug domain"/>
    <property type="match status" value="1"/>
</dbReference>
<evidence type="ECO:0000256" key="7">
    <source>
        <dbReference type="PROSITE-ProRule" id="PRU01360"/>
    </source>
</evidence>
<accession>A0A250FQB6</accession>
<reference evidence="9" key="1">
    <citation type="submission" date="2017-06" db="EMBL/GenBank/DDBJ databases">
        <title>Capnocytophaga spp. assemblies.</title>
        <authorList>
            <person name="Gulvik C.A."/>
        </authorList>
    </citation>
    <scope>NUCLEOTIDE SEQUENCE [LARGE SCALE GENOMIC DNA]</scope>
    <source>
        <strain evidence="9">H1496</strain>
    </source>
</reference>
<evidence type="ECO:0000256" key="6">
    <source>
        <dbReference type="ARBA" id="ARBA00023237"/>
    </source>
</evidence>